<evidence type="ECO:0000313" key="2">
    <source>
        <dbReference type="Proteomes" id="UP001163603"/>
    </source>
</evidence>
<accession>A0ACC0ZFI4</accession>
<evidence type="ECO:0000313" key="1">
    <source>
        <dbReference type="EMBL" id="KAJ0051804.1"/>
    </source>
</evidence>
<sequence length="60" mass="7088">MSMAWRNNEVTGVWKSEPPKRKFRVSRVTVGRSENKKRVRPKLQNCPCPLHHNFPRSESI</sequence>
<keyword evidence="2" id="KW-1185">Reference proteome</keyword>
<organism evidence="1 2">
    <name type="scientific">Pistacia integerrima</name>
    <dbReference type="NCBI Taxonomy" id="434235"/>
    <lineage>
        <taxon>Eukaryota</taxon>
        <taxon>Viridiplantae</taxon>
        <taxon>Streptophyta</taxon>
        <taxon>Embryophyta</taxon>
        <taxon>Tracheophyta</taxon>
        <taxon>Spermatophyta</taxon>
        <taxon>Magnoliopsida</taxon>
        <taxon>eudicotyledons</taxon>
        <taxon>Gunneridae</taxon>
        <taxon>Pentapetalae</taxon>
        <taxon>rosids</taxon>
        <taxon>malvids</taxon>
        <taxon>Sapindales</taxon>
        <taxon>Anacardiaceae</taxon>
        <taxon>Pistacia</taxon>
    </lineage>
</organism>
<gene>
    <name evidence="1" type="ORF">Pint_00191</name>
</gene>
<proteinExistence type="predicted"/>
<name>A0ACC0ZFI4_9ROSI</name>
<dbReference type="EMBL" id="CM047736">
    <property type="protein sequence ID" value="KAJ0051804.1"/>
    <property type="molecule type" value="Genomic_DNA"/>
</dbReference>
<reference evidence="2" key="1">
    <citation type="journal article" date="2023" name="G3 (Bethesda)">
        <title>Genome assembly and association tests identify interacting loci associated with vigor, precocity, and sex in interspecific pistachio rootstocks.</title>
        <authorList>
            <person name="Palmer W."/>
            <person name="Jacygrad E."/>
            <person name="Sagayaradj S."/>
            <person name="Cavanaugh K."/>
            <person name="Han R."/>
            <person name="Bertier L."/>
            <person name="Beede B."/>
            <person name="Kafkas S."/>
            <person name="Golino D."/>
            <person name="Preece J."/>
            <person name="Michelmore R."/>
        </authorList>
    </citation>
    <scope>NUCLEOTIDE SEQUENCE [LARGE SCALE GENOMIC DNA]</scope>
</reference>
<protein>
    <submittedName>
        <fullName evidence="1">Uncharacterized protein</fullName>
    </submittedName>
</protein>
<comment type="caution">
    <text evidence="1">The sequence shown here is derived from an EMBL/GenBank/DDBJ whole genome shotgun (WGS) entry which is preliminary data.</text>
</comment>
<dbReference type="Proteomes" id="UP001163603">
    <property type="component" value="Chromosome 1"/>
</dbReference>